<dbReference type="Proteomes" id="UP001576774">
    <property type="component" value="Unassembled WGS sequence"/>
</dbReference>
<dbReference type="PROSITE" id="PS51318">
    <property type="entry name" value="TAT"/>
    <property type="match status" value="1"/>
</dbReference>
<dbReference type="InterPro" id="IPR011189">
    <property type="entry name" value="UCP_caspase_lke"/>
</dbReference>
<feature type="domain" description="Peptidase C14 caspase" evidence="1">
    <location>
        <begin position="42"/>
        <end position="312"/>
    </location>
</feature>
<evidence type="ECO:0000313" key="3">
    <source>
        <dbReference type="EMBL" id="MFB2877276.1"/>
    </source>
</evidence>
<dbReference type="InterPro" id="IPR050452">
    <property type="entry name" value="Metacaspase"/>
</dbReference>
<feature type="domain" description="DUF4384" evidence="2">
    <location>
        <begin position="597"/>
        <end position="685"/>
    </location>
</feature>
<dbReference type="PANTHER" id="PTHR48104">
    <property type="entry name" value="METACASPASE-4"/>
    <property type="match status" value="1"/>
</dbReference>
<evidence type="ECO:0000259" key="1">
    <source>
        <dbReference type="Pfam" id="PF00656"/>
    </source>
</evidence>
<name>A0ABV4X3B8_9CYAN</name>
<dbReference type="RefSeq" id="WP_413270384.1">
    <property type="nucleotide sequence ID" value="NZ_JBHFNQ010000084.1"/>
</dbReference>
<sequence length="756" mass="81674">MMKRRTFLQKSGIMLAALGLSQAGLSLLSDRYYQALAQSSPRKLALLVGINQYLFGTPLTGCVTDVELQRELLIHRFGFHPSDILTITDLQATRQNIETAFLEHLTKQVKPGDVVVFHFSGYGSRFGKATLPESSNLGEQKNQKEWTVTNLLLPVDGIIQIKNQSVVNALTEDTLWLLLRSLSTNLVTSVLDTSYTDGGIILQGNLRVRSRPSIITGEITAEELALQDQLKQNSQIISPDPGIVLVAAKPEQVATEGQIDGFSSGFFTYALTQHLWQATPATTVQISLNRVAGTVEQLVGNKQQPQICSQSNPQQKLLTYHVLSPEMLSADGVVMAVEENGKTAQLWLAGLPAKVLQYSLNSLFTTVTPTNSTNQNTPPLQLAIRSHEGLKAKARVNSSNLNDISQLQVGQLVQEAVRVLPHNISLTVALDSCLARIERVDATSAFSGIPHVTSVVAGEQSVDCLLGRVSTTESLLALAESDSLGGISAPLPKSSYGLFSPGLSPIPNTSGEAGEAVKTAVNRLVPKLQTLLAAKLLRLTANEGSSRLGVQAILETIAPSEQVLMQRSTVRAPWPTPKVSLSSTAPKEAIVKLPISSSIQYKIHNYGDAPIYFILLGIDANGCPIALLPTRSTTNLNEQGSKSFATQVITPGETTIIPSNNSPFKWFVQGPPGVVEIQLIFSRAPFSQTLETWENAKISALGRLTTLANPLEVVRSILNDLHQASGNLTEAIATPPDTWVLDVNNWATLSFIYQIV</sequence>
<dbReference type="EMBL" id="JBHFNQ010000084">
    <property type="protein sequence ID" value="MFB2877276.1"/>
    <property type="molecule type" value="Genomic_DNA"/>
</dbReference>
<dbReference type="Pfam" id="PF00656">
    <property type="entry name" value="Peptidase_C14"/>
    <property type="match status" value="1"/>
</dbReference>
<dbReference type="InterPro" id="IPR011600">
    <property type="entry name" value="Pept_C14_caspase"/>
</dbReference>
<gene>
    <name evidence="3" type="ORF">ACE1CC_10355</name>
</gene>
<protein>
    <submittedName>
        <fullName evidence="3">Caspase family protein</fullName>
    </submittedName>
</protein>
<dbReference type="Gene3D" id="3.40.50.1460">
    <property type="match status" value="1"/>
</dbReference>
<dbReference type="PIRSF" id="PIRSF007398">
    <property type="entry name" value="Sll0148_caspase"/>
    <property type="match status" value="1"/>
</dbReference>
<dbReference type="InterPro" id="IPR025493">
    <property type="entry name" value="DUF4384"/>
</dbReference>
<dbReference type="InterPro" id="IPR029030">
    <property type="entry name" value="Caspase-like_dom_sf"/>
</dbReference>
<dbReference type="SUPFAM" id="SSF52129">
    <property type="entry name" value="Caspase-like"/>
    <property type="match status" value="1"/>
</dbReference>
<organism evidence="3 4">
    <name type="scientific">Floridaenema aerugineum BLCC-F46</name>
    <dbReference type="NCBI Taxonomy" id="3153654"/>
    <lineage>
        <taxon>Bacteria</taxon>
        <taxon>Bacillati</taxon>
        <taxon>Cyanobacteriota</taxon>
        <taxon>Cyanophyceae</taxon>
        <taxon>Oscillatoriophycideae</taxon>
        <taxon>Aerosakkonematales</taxon>
        <taxon>Aerosakkonemataceae</taxon>
        <taxon>Floridanema</taxon>
        <taxon>Floridanema aerugineum</taxon>
    </lineage>
</organism>
<dbReference type="Pfam" id="PF14326">
    <property type="entry name" value="DUF4384"/>
    <property type="match status" value="1"/>
</dbReference>
<accession>A0ABV4X3B8</accession>
<reference evidence="3 4" key="1">
    <citation type="submission" date="2024-09" db="EMBL/GenBank/DDBJ databases">
        <title>Floridaenema gen nov. (Aerosakkonemataceae, Aerosakkonematales ord. nov., Cyanobacteria) from benthic tropical and subtropical fresh waters, with the description of four new species.</title>
        <authorList>
            <person name="Moretto J.A."/>
            <person name="Berthold D.E."/>
            <person name="Lefler F.W."/>
            <person name="Huang I.-S."/>
            <person name="Laughinghouse H. IV."/>
        </authorList>
    </citation>
    <scope>NUCLEOTIDE SEQUENCE [LARGE SCALE GENOMIC DNA]</scope>
    <source>
        <strain evidence="3 4">BLCC-F46</strain>
    </source>
</reference>
<proteinExistence type="predicted"/>
<evidence type="ECO:0000259" key="2">
    <source>
        <dbReference type="Pfam" id="PF14326"/>
    </source>
</evidence>
<dbReference type="InterPro" id="IPR006311">
    <property type="entry name" value="TAT_signal"/>
</dbReference>
<evidence type="ECO:0000313" key="4">
    <source>
        <dbReference type="Proteomes" id="UP001576774"/>
    </source>
</evidence>
<keyword evidence="4" id="KW-1185">Reference proteome</keyword>
<comment type="caution">
    <text evidence="3">The sequence shown here is derived from an EMBL/GenBank/DDBJ whole genome shotgun (WGS) entry which is preliminary data.</text>
</comment>
<dbReference type="PANTHER" id="PTHR48104:SF30">
    <property type="entry name" value="METACASPASE-1"/>
    <property type="match status" value="1"/>
</dbReference>